<dbReference type="GO" id="GO:0005615">
    <property type="term" value="C:extracellular space"/>
    <property type="evidence" value="ECO:0007669"/>
    <property type="project" value="InterPro"/>
</dbReference>
<name>A0AAD9NAI1_RIDPI</name>
<dbReference type="Gene3D" id="2.30.39.10">
    <property type="entry name" value="Alpha-1-antitrypsin, domain 1"/>
    <property type="match status" value="1"/>
</dbReference>
<comment type="caution">
    <text evidence="4">The sequence shown here is derived from an EMBL/GenBank/DDBJ whole genome shotgun (WGS) entry which is preliminary data.</text>
</comment>
<comment type="similarity">
    <text evidence="1 2">Belongs to the serpin family.</text>
</comment>
<dbReference type="InterPro" id="IPR036186">
    <property type="entry name" value="Serpin_sf"/>
</dbReference>
<keyword evidence="5" id="KW-1185">Reference proteome</keyword>
<proteinExistence type="inferred from homology"/>
<evidence type="ECO:0000256" key="2">
    <source>
        <dbReference type="RuleBase" id="RU000411"/>
    </source>
</evidence>
<dbReference type="Gene3D" id="3.30.497.10">
    <property type="entry name" value="Antithrombin, subunit I, domain 2"/>
    <property type="match status" value="1"/>
</dbReference>
<dbReference type="CDD" id="cd00172">
    <property type="entry name" value="serpin"/>
    <property type="match status" value="1"/>
</dbReference>
<dbReference type="PANTHER" id="PTHR11461">
    <property type="entry name" value="SERINE PROTEASE INHIBITOR, SERPIN"/>
    <property type="match status" value="1"/>
</dbReference>
<protein>
    <recommendedName>
        <fullName evidence="3">Serpin domain-containing protein</fullName>
    </recommendedName>
</protein>
<dbReference type="InterPro" id="IPR042178">
    <property type="entry name" value="Serpin_sf_1"/>
</dbReference>
<dbReference type="AlphaFoldDB" id="A0AAD9NAI1"/>
<dbReference type="EMBL" id="JAODUO010001480">
    <property type="protein sequence ID" value="KAK2163102.1"/>
    <property type="molecule type" value="Genomic_DNA"/>
</dbReference>
<gene>
    <name evidence="4" type="ORF">NP493_1481g00020</name>
</gene>
<dbReference type="InterPro" id="IPR023796">
    <property type="entry name" value="Serpin_dom"/>
</dbReference>
<dbReference type="Pfam" id="PF00079">
    <property type="entry name" value="Serpin"/>
    <property type="match status" value="1"/>
</dbReference>
<dbReference type="Proteomes" id="UP001209878">
    <property type="component" value="Unassembled WGS sequence"/>
</dbReference>
<evidence type="ECO:0000313" key="4">
    <source>
        <dbReference type="EMBL" id="KAK2163102.1"/>
    </source>
</evidence>
<feature type="domain" description="Serpin" evidence="3">
    <location>
        <begin position="1"/>
        <end position="331"/>
    </location>
</feature>
<dbReference type="GO" id="GO:0004867">
    <property type="term" value="F:serine-type endopeptidase inhibitor activity"/>
    <property type="evidence" value="ECO:0007669"/>
    <property type="project" value="InterPro"/>
</dbReference>
<evidence type="ECO:0000313" key="5">
    <source>
        <dbReference type="Proteomes" id="UP001209878"/>
    </source>
</evidence>
<dbReference type="InterPro" id="IPR042185">
    <property type="entry name" value="Serpin_sf_2"/>
</dbReference>
<dbReference type="InterPro" id="IPR000215">
    <property type="entry name" value="Serpin_fam"/>
</dbReference>
<evidence type="ECO:0000259" key="3">
    <source>
        <dbReference type="SMART" id="SM00093"/>
    </source>
</evidence>
<evidence type="ECO:0000256" key="1">
    <source>
        <dbReference type="ARBA" id="ARBA00009500"/>
    </source>
</evidence>
<accession>A0AAD9NAI1</accession>
<reference evidence="4" key="1">
    <citation type="journal article" date="2023" name="Mol. Biol. Evol.">
        <title>Third-Generation Sequencing Reveals the Adaptive Role of the Epigenome in Three Deep-Sea Polychaetes.</title>
        <authorList>
            <person name="Perez M."/>
            <person name="Aroh O."/>
            <person name="Sun Y."/>
            <person name="Lan Y."/>
            <person name="Juniper S.K."/>
            <person name="Young C.R."/>
            <person name="Angers B."/>
            <person name="Qian P.Y."/>
        </authorList>
    </citation>
    <scope>NUCLEOTIDE SEQUENCE</scope>
    <source>
        <strain evidence="4">R07B-5</strain>
    </source>
</reference>
<dbReference type="SMART" id="SM00093">
    <property type="entry name" value="SERPIN"/>
    <property type="match status" value="1"/>
</dbReference>
<dbReference type="PANTHER" id="PTHR11461:SF211">
    <property type="entry name" value="GH10112P-RELATED"/>
    <property type="match status" value="1"/>
</dbReference>
<sequence length="332" mass="37996">MTYAGARGRTLSQMRRVLHFNRISAKCSVHEGFRGLLTELLATKYSHVLKVANRIFIDQRFSILDNFAYITKHNYGAKAVKLPFFRTPNLARKNINRWVSRKTDGKITSLLPRGSVTKQTALTLVNAITFKGNWLYKFTGYETTLERFYKSKTTLVEMMRMTVAAPYLRYANDRSLHAEILELPYVDTRVAFYVVLPYRSSSLSALEQQFRWNPDALDLKPRRMLVRLPKFTVRSKVNLAGQLRDMGMRDLFGAADLRGIDGKRDLFVPGVFHEAYIKVSETGTDAGAATAVLQGKSYLRDFGETFVANRPYLFFIWDRSTSSLLFSGRFCG</sequence>
<organism evidence="4 5">
    <name type="scientific">Ridgeia piscesae</name>
    <name type="common">Tubeworm</name>
    <dbReference type="NCBI Taxonomy" id="27915"/>
    <lineage>
        <taxon>Eukaryota</taxon>
        <taxon>Metazoa</taxon>
        <taxon>Spiralia</taxon>
        <taxon>Lophotrochozoa</taxon>
        <taxon>Annelida</taxon>
        <taxon>Polychaeta</taxon>
        <taxon>Sedentaria</taxon>
        <taxon>Canalipalpata</taxon>
        <taxon>Sabellida</taxon>
        <taxon>Siboglinidae</taxon>
        <taxon>Ridgeia</taxon>
    </lineage>
</organism>
<dbReference type="SUPFAM" id="SSF56574">
    <property type="entry name" value="Serpins"/>
    <property type="match status" value="1"/>
</dbReference>